<name>A0A2A9HFL0_TEPT2</name>
<organism evidence="3 4">
    <name type="scientific">Tepidiforma thermophila (strain KCTC 52669 / CGMCC 1.13589 / G233)</name>
    <dbReference type="NCBI Taxonomy" id="2761530"/>
    <lineage>
        <taxon>Bacteria</taxon>
        <taxon>Bacillati</taxon>
        <taxon>Chloroflexota</taxon>
        <taxon>Tepidiformia</taxon>
        <taxon>Tepidiformales</taxon>
        <taxon>Tepidiformaceae</taxon>
        <taxon>Tepidiforma</taxon>
    </lineage>
</organism>
<keyword evidence="2" id="KW-1133">Transmembrane helix</keyword>
<comment type="caution">
    <text evidence="3">The sequence shown here is derived from an EMBL/GenBank/DDBJ whole genome shotgun (WGS) entry which is preliminary data.</text>
</comment>
<keyword evidence="2" id="KW-0812">Transmembrane</keyword>
<dbReference type="Proteomes" id="UP000223071">
    <property type="component" value="Unassembled WGS sequence"/>
</dbReference>
<keyword evidence="4" id="KW-1185">Reference proteome</keyword>
<gene>
    <name evidence="3" type="ORF">A9A59_1011</name>
</gene>
<feature type="region of interest" description="Disordered" evidence="1">
    <location>
        <begin position="62"/>
        <end position="91"/>
    </location>
</feature>
<proteinExistence type="predicted"/>
<dbReference type="RefSeq" id="WP_098503242.1">
    <property type="nucleotide sequence ID" value="NZ_PDJQ01000001.1"/>
</dbReference>
<sequence>MNPIPPFTIARYGVYAALAMAVAAAWLGTRAGYPFDQALMRAIFTFVLVTAVAFGAEAVILTSPPKAPPPQPPADSADSGGETPEHPAPDA</sequence>
<dbReference type="EMBL" id="PDJQ01000001">
    <property type="protein sequence ID" value="PFG73805.1"/>
    <property type="molecule type" value="Genomic_DNA"/>
</dbReference>
<feature type="transmembrane region" description="Helical" evidence="2">
    <location>
        <begin position="12"/>
        <end position="33"/>
    </location>
</feature>
<reference evidence="3 4" key="1">
    <citation type="submission" date="2017-09" db="EMBL/GenBank/DDBJ databases">
        <title>Sequencing the genomes of two abundant thermophiles in Great Basin hot springs: Thermocrinis jamiesonii and novel Chloroflexi Thermoflexus hugenholtzii.</title>
        <authorList>
            <person name="Hedlund B."/>
        </authorList>
    </citation>
    <scope>NUCLEOTIDE SEQUENCE [LARGE SCALE GENOMIC DNA]</scope>
    <source>
        <strain evidence="3 4">G233</strain>
    </source>
</reference>
<feature type="transmembrane region" description="Helical" evidence="2">
    <location>
        <begin position="39"/>
        <end position="61"/>
    </location>
</feature>
<evidence type="ECO:0000313" key="3">
    <source>
        <dbReference type="EMBL" id="PFG73805.1"/>
    </source>
</evidence>
<dbReference type="AlphaFoldDB" id="A0A2A9HFL0"/>
<evidence type="ECO:0000256" key="2">
    <source>
        <dbReference type="SAM" id="Phobius"/>
    </source>
</evidence>
<keyword evidence="2" id="KW-0472">Membrane</keyword>
<protein>
    <submittedName>
        <fullName evidence="3">Uncharacterized protein</fullName>
    </submittedName>
</protein>
<evidence type="ECO:0000256" key="1">
    <source>
        <dbReference type="SAM" id="MobiDB-lite"/>
    </source>
</evidence>
<accession>A0A2A9HFL0</accession>
<evidence type="ECO:0000313" key="4">
    <source>
        <dbReference type="Proteomes" id="UP000223071"/>
    </source>
</evidence>